<protein>
    <submittedName>
        <fullName evidence="1">Uncharacterized protein</fullName>
    </submittedName>
</protein>
<comment type="caution">
    <text evidence="1">The sequence shown here is derived from an EMBL/GenBank/DDBJ whole genome shotgun (WGS) entry which is preliminary data.</text>
</comment>
<dbReference type="EMBL" id="CACRXK020000251">
    <property type="protein sequence ID" value="CAB3980024.1"/>
    <property type="molecule type" value="Genomic_DNA"/>
</dbReference>
<evidence type="ECO:0000313" key="2">
    <source>
        <dbReference type="Proteomes" id="UP001152795"/>
    </source>
</evidence>
<dbReference type="OrthoDB" id="5947615at2759"/>
<reference evidence="1" key="1">
    <citation type="submission" date="2020-04" db="EMBL/GenBank/DDBJ databases">
        <authorList>
            <person name="Alioto T."/>
            <person name="Alioto T."/>
            <person name="Gomez Garrido J."/>
        </authorList>
    </citation>
    <scope>NUCLEOTIDE SEQUENCE</scope>
    <source>
        <strain evidence="1">A484AB</strain>
    </source>
</reference>
<proteinExistence type="predicted"/>
<dbReference type="PANTHER" id="PTHR46704:SF1">
    <property type="entry name" value="TELOMERE LENGTH REGULATION PROTEIN TEL2 HOMOLOG"/>
    <property type="match status" value="1"/>
</dbReference>
<gene>
    <name evidence="1" type="ORF">PACLA_8A028935</name>
</gene>
<sequence length="199" mass="22763">MHMLMSFAGAIGTLVQGSGLSEILESTFAGVTKMLSGKKFPQNVRAMRIVLEELLRSTMSECSITTMEELLARLDHAASTSNTSKLWVDCFIKPVFIVMLYVRAEQEGDWPLHLLAVKQMLPYFFASAHVNYARYGLYYMRSMESLGPEELLKFMKGEHVMHHVPGLWNGIWSDMFIETTFMRYGHGPAWGDYWNYLEA</sequence>
<name>A0A6S7FJX4_PARCT</name>
<accession>A0A6S7FJX4</accession>
<dbReference type="AlphaFoldDB" id="A0A6S7FJX4"/>
<dbReference type="PANTHER" id="PTHR46704">
    <property type="entry name" value="CXC DOMAIN-CONTAINING PROTEIN-RELATED"/>
    <property type="match status" value="1"/>
</dbReference>
<organism evidence="1 2">
    <name type="scientific">Paramuricea clavata</name>
    <name type="common">Red gorgonian</name>
    <name type="synonym">Violescent sea-whip</name>
    <dbReference type="NCBI Taxonomy" id="317549"/>
    <lineage>
        <taxon>Eukaryota</taxon>
        <taxon>Metazoa</taxon>
        <taxon>Cnidaria</taxon>
        <taxon>Anthozoa</taxon>
        <taxon>Octocorallia</taxon>
        <taxon>Malacalcyonacea</taxon>
        <taxon>Plexauridae</taxon>
        <taxon>Paramuricea</taxon>
    </lineage>
</organism>
<evidence type="ECO:0000313" key="1">
    <source>
        <dbReference type="EMBL" id="CAB3980024.1"/>
    </source>
</evidence>
<keyword evidence="2" id="KW-1185">Reference proteome</keyword>
<dbReference type="Proteomes" id="UP001152795">
    <property type="component" value="Unassembled WGS sequence"/>
</dbReference>